<dbReference type="EMBL" id="JAWDIE010000007">
    <property type="protein sequence ID" value="MEJ7138028.1"/>
    <property type="molecule type" value="Genomic_DNA"/>
</dbReference>
<dbReference type="Proteomes" id="UP001364695">
    <property type="component" value="Unassembled WGS sequence"/>
</dbReference>
<proteinExistence type="predicted"/>
<comment type="caution">
    <text evidence="1">The sequence shown here is derived from an EMBL/GenBank/DDBJ whole genome shotgun (WGS) entry which is preliminary data.</text>
</comment>
<accession>A0ACC6P1A8</accession>
<sequence>MAMSSLDSIQSSPAAVKPSPGAAAVASGELAKLESQLSDWVHCSSSKTSAGKAKIAEITSHIDLIKAQMKKAEETKEAKELTSSVASVSNPPPSSQATGPELRFDGTGTWVDVQV</sequence>
<evidence type="ECO:0000313" key="1">
    <source>
        <dbReference type="EMBL" id="MEJ7138028.1"/>
    </source>
</evidence>
<keyword evidence="2" id="KW-1185">Reference proteome</keyword>
<evidence type="ECO:0000313" key="2">
    <source>
        <dbReference type="Proteomes" id="UP001364695"/>
    </source>
</evidence>
<organism evidence="1 2">
    <name type="scientific">Amphibiibacter pelophylacis</name>
    <dbReference type="NCBI Taxonomy" id="1799477"/>
    <lineage>
        <taxon>Bacteria</taxon>
        <taxon>Pseudomonadati</taxon>
        <taxon>Pseudomonadota</taxon>
        <taxon>Betaproteobacteria</taxon>
        <taxon>Burkholderiales</taxon>
        <taxon>Sphaerotilaceae</taxon>
        <taxon>Amphibiibacter</taxon>
    </lineage>
</organism>
<gene>
    <name evidence="1" type="ORF">RV045_06240</name>
</gene>
<reference evidence="1" key="1">
    <citation type="submission" date="2023-10" db="EMBL/GenBank/DDBJ databases">
        <title>Amphibacter perezi, gen. nov., sp. nov. a novel taxa of the family Comamonadaceae, class Betaproteobacteria isolated from the skin microbiota of Pelophylax perezi from different populations.</title>
        <authorList>
            <person name="Costa S."/>
            <person name="Proenca D.N."/>
            <person name="Lopes I."/>
            <person name="Morais P.V."/>
        </authorList>
    </citation>
    <scope>NUCLEOTIDE SEQUENCE</scope>
    <source>
        <strain evidence="1">SL12-8</strain>
    </source>
</reference>
<name>A0ACC6P1A8_9BURK</name>
<protein>
    <submittedName>
        <fullName evidence="1">Uncharacterized protein</fullName>
    </submittedName>
</protein>